<keyword evidence="2" id="KW-1185">Reference proteome</keyword>
<evidence type="ECO:0000313" key="2">
    <source>
        <dbReference type="Proteomes" id="UP000789396"/>
    </source>
</evidence>
<dbReference type="GO" id="GO:0000932">
    <property type="term" value="C:P-body"/>
    <property type="evidence" value="ECO:0007669"/>
    <property type="project" value="TreeGrafter"/>
</dbReference>
<proteinExistence type="predicted"/>
<protein>
    <submittedName>
        <fullName evidence="1">5704_t:CDS:1</fullName>
    </submittedName>
</protein>
<dbReference type="PANTHER" id="PTHR12272:SF11">
    <property type="entry name" value="PAN2-PAN3 DEADENYLATION COMPLEX SUBUNIT PAN3"/>
    <property type="match status" value="1"/>
</dbReference>
<dbReference type="Proteomes" id="UP000789396">
    <property type="component" value="Unassembled WGS sequence"/>
</dbReference>
<name>A0A9N9AYL4_9GLOM</name>
<dbReference type="OrthoDB" id="204958at2759"/>
<dbReference type="Gene3D" id="1.10.510.10">
    <property type="entry name" value="Transferase(Phosphotransferase) domain 1"/>
    <property type="match status" value="2"/>
</dbReference>
<dbReference type="PANTHER" id="PTHR12272">
    <property type="entry name" value="DEADENYLATION COMPLEX SUBUNIT PAN3"/>
    <property type="match status" value="1"/>
</dbReference>
<evidence type="ECO:0000313" key="1">
    <source>
        <dbReference type="EMBL" id="CAG8548386.1"/>
    </source>
</evidence>
<dbReference type="GO" id="GO:0008143">
    <property type="term" value="F:poly(A) binding"/>
    <property type="evidence" value="ECO:0007669"/>
    <property type="project" value="TreeGrafter"/>
</dbReference>
<sequence length="124" mass="13834">MSDHLREELQQKNEATLSSVNGNNSFNANDSSIMKILCSHFLFTIAKDFNLPEELHVYHSLYPLDLRQGKSTAVQIPGVVANIPETVLWSYIVQLASAIKTIHASDLAARMIEPTKILLTGKNR</sequence>
<comment type="caution">
    <text evidence="1">The sequence shown here is derived from an EMBL/GenBank/DDBJ whole genome shotgun (WGS) entry which is preliminary data.</text>
</comment>
<dbReference type="GO" id="GO:0031251">
    <property type="term" value="C:PAN complex"/>
    <property type="evidence" value="ECO:0007669"/>
    <property type="project" value="InterPro"/>
</dbReference>
<dbReference type="GO" id="GO:0000289">
    <property type="term" value="P:nuclear-transcribed mRNA poly(A) tail shortening"/>
    <property type="evidence" value="ECO:0007669"/>
    <property type="project" value="InterPro"/>
</dbReference>
<dbReference type="EMBL" id="CAJVPZ010004573">
    <property type="protein sequence ID" value="CAG8548386.1"/>
    <property type="molecule type" value="Genomic_DNA"/>
</dbReference>
<accession>A0A9N9AYL4</accession>
<gene>
    <name evidence="1" type="ORF">RFULGI_LOCUS4538</name>
</gene>
<reference evidence="1" key="1">
    <citation type="submission" date="2021-06" db="EMBL/GenBank/DDBJ databases">
        <authorList>
            <person name="Kallberg Y."/>
            <person name="Tangrot J."/>
            <person name="Rosling A."/>
        </authorList>
    </citation>
    <scope>NUCLEOTIDE SEQUENCE</scope>
    <source>
        <strain evidence="1">IN212</strain>
    </source>
</reference>
<dbReference type="InterPro" id="IPR030844">
    <property type="entry name" value="PAN3"/>
</dbReference>
<dbReference type="AlphaFoldDB" id="A0A9N9AYL4"/>
<organism evidence="1 2">
    <name type="scientific">Racocetra fulgida</name>
    <dbReference type="NCBI Taxonomy" id="60492"/>
    <lineage>
        <taxon>Eukaryota</taxon>
        <taxon>Fungi</taxon>
        <taxon>Fungi incertae sedis</taxon>
        <taxon>Mucoromycota</taxon>
        <taxon>Glomeromycotina</taxon>
        <taxon>Glomeromycetes</taxon>
        <taxon>Diversisporales</taxon>
        <taxon>Gigasporaceae</taxon>
        <taxon>Racocetra</taxon>
    </lineage>
</organism>